<keyword evidence="2" id="KW-1185">Reference proteome</keyword>
<gene>
    <name evidence="1" type="ORF">AAFF_G00413790</name>
</gene>
<dbReference type="AlphaFoldDB" id="A0AAD7WJH9"/>
<protein>
    <recommendedName>
        <fullName evidence="3">C2H2-type domain-containing protein</fullName>
    </recommendedName>
</protein>
<reference evidence="1" key="1">
    <citation type="journal article" date="2023" name="Science">
        <title>Genome structures resolve the early diversification of teleost fishes.</title>
        <authorList>
            <person name="Parey E."/>
            <person name="Louis A."/>
            <person name="Montfort J."/>
            <person name="Bouchez O."/>
            <person name="Roques C."/>
            <person name="Iampietro C."/>
            <person name="Lluch J."/>
            <person name="Castinel A."/>
            <person name="Donnadieu C."/>
            <person name="Desvignes T."/>
            <person name="Floi Bucao C."/>
            <person name="Jouanno E."/>
            <person name="Wen M."/>
            <person name="Mejri S."/>
            <person name="Dirks R."/>
            <person name="Jansen H."/>
            <person name="Henkel C."/>
            <person name="Chen W.J."/>
            <person name="Zahm M."/>
            <person name="Cabau C."/>
            <person name="Klopp C."/>
            <person name="Thompson A.W."/>
            <person name="Robinson-Rechavi M."/>
            <person name="Braasch I."/>
            <person name="Lecointre G."/>
            <person name="Bobe J."/>
            <person name="Postlethwait J.H."/>
            <person name="Berthelot C."/>
            <person name="Roest Crollius H."/>
            <person name="Guiguen Y."/>
        </authorList>
    </citation>
    <scope>NUCLEOTIDE SEQUENCE</scope>
    <source>
        <strain evidence="1">NC1722</strain>
    </source>
</reference>
<sequence length="241" mass="26940">MTETTLPEPTEQLRIRQKEEELSDLVSDMAESEFAVAGLGTQEPEWGTVQSVVISDVHHTDTSLIKTETDLGSTHTGDFKVEMGYVPLLHPDELKTETCDEGHLKAEHFSELQDVNCVDIKSDETKCESIESLVRDLRNTGMNGDGVDGKGQTEPWKCLGEPTPDVKNEVTVIPDLQIQCGDLDHHCKIYTAGNQSIQSHTYRLRRRQRIHAGEEKSSCTKHVRCFNKSSKLIKNKGIHTG</sequence>
<dbReference type="EMBL" id="JAINUG010000084">
    <property type="protein sequence ID" value="KAJ8399341.1"/>
    <property type="molecule type" value="Genomic_DNA"/>
</dbReference>
<dbReference type="Proteomes" id="UP001221898">
    <property type="component" value="Unassembled WGS sequence"/>
</dbReference>
<accession>A0AAD7WJH9</accession>
<evidence type="ECO:0000313" key="2">
    <source>
        <dbReference type="Proteomes" id="UP001221898"/>
    </source>
</evidence>
<proteinExistence type="predicted"/>
<name>A0AAD7WJH9_9TELE</name>
<evidence type="ECO:0008006" key="3">
    <source>
        <dbReference type="Google" id="ProtNLM"/>
    </source>
</evidence>
<feature type="non-terminal residue" evidence="1">
    <location>
        <position position="241"/>
    </location>
</feature>
<organism evidence="1 2">
    <name type="scientific">Aldrovandia affinis</name>
    <dbReference type="NCBI Taxonomy" id="143900"/>
    <lineage>
        <taxon>Eukaryota</taxon>
        <taxon>Metazoa</taxon>
        <taxon>Chordata</taxon>
        <taxon>Craniata</taxon>
        <taxon>Vertebrata</taxon>
        <taxon>Euteleostomi</taxon>
        <taxon>Actinopterygii</taxon>
        <taxon>Neopterygii</taxon>
        <taxon>Teleostei</taxon>
        <taxon>Notacanthiformes</taxon>
        <taxon>Halosauridae</taxon>
        <taxon>Aldrovandia</taxon>
    </lineage>
</organism>
<comment type="caution">
    <text evidence="1">The sequence shown here is derived from an EMBL/GenBank/DDBJ whole genome shotgun (WGS) entry which is preliminary data.</text>
</comment>
<evidence type="ECO:0000313" key="1">
    <source>
        <dbReference type="EMBL" id="KAJ8399341.1"/>
    </source>
</evidence>